<evidence type="ECO:0000313" key="9">
    <source>
        <dbReference type="Proteomes" id="UP000597507"/>
    </source>
</evidence>
<evidence type="ECO:0000256" key="3">
    <source>
        <dbReference type="ARBA" id="ARBA00016113"/>
    </source>
</evidence>
<evidence type="ECO:0000256" key="4">
    <source>
        <dbReference type="ARBA" id="ARBA00022884"/>
    </source>
</evidence>
<dbReference type="EMBL" id="BMKS01000001">
    <property type="protein sequence ID" value="GGG15756.1"/>
    <property type="molecule type" value="Genomic_DNA"/>
</dbReference>
<keyword evidence="5" id="KW-0051">Antiviral defense</keyword>
<protein>
    <recommendedName>
        <fullName evidence="3">CRISPR system Cms protein Csm5</fullName>
    </recommendedName>
    <alternativeName>
        <fullName evidence="6">CRISPR type III A-associated protein Csm5</fullName>
    </alternativeName>
</protein>
<dbReference type="InterPro" id="IPR010173">
    <property type="entry name" value="CRISPR-assoc_Csm5"/>
</dbReference>
<reference evidence="8 9" key="1">
    <citation type="journal article" date="2014" name="Int. J. Syst. Evol. Microbiol.">
        <title>Complete genome sequence of Corynebacterium casei LMG S-19264T (=DSM 44701T), isolated from a smear-ripened cheese.</title>
        <authorList>
            <consortium name="US DOE Joint Genome Institute (JGI-PGF)"/>
            <person name="Walter F."/>
            <person name="Albersmeier A."/>
            <person name="Kalinowski J."/>
            <person name="Ruckert C."/>
        </authorList>
    </citation>
    <scope>NUCLEOTIDE SEQUENCE [LARGE SCALE GENOMIC DNA]</scope>
    <source>
        <strain evidence="8 9">CGMCC 1.16330</strain>
    </source>
</reference>
<keyword evidence="9" id="KW-1185">Reference proteome</keyword>
<evidence type="ECO:0000313" key="8">
    <source>
        <dbReference type="EMBL" id="GGG15756.1"/>
    </source>
</evidence>
<proteinExistence type="inferred from homology"/>
<dbReference type="NCBIfam" id="TIGR01899">
    <property type="entry name" value="cas_TM1807_csm5"/>
    <property type="match status" value="1"/>
</dbReference>
<dbReference type="AlphaFoldDB" id="A0A8J3E9Q2"/>
<organism evidence="8 9">
    <name type="scientific">Caldovatus sediminis</name>
    <dbReference type="NCBI Taxonomy" id="2041189"/>
    <lineage>
        <taxon>Bacteria</taxon>
        <taxon>Pseudomonadati</taxon>
        <taxon>Pseudomonadota</taxon>
        <taxon>Alphaproteobacteria</taxon>
        <taxon>Acetobacterales</taxon>
        <taxon>Roseomonadaceae</taxon>
        <taxon>Caldovatus</taxon>
    </lineage>
</organism>
<dbReference type="RefSeq" id="WP_188897195.1">
    <property type="nucleotide sequence ID" value="NZ_BMKS01000001.1"/>
</dbReference>
<comment type="similarity">
    <text evidence="2">Belongs to the CRISPR-associated Csm5 family.</text>
</comment>
<dbReference type="GO" id="GO:0003723">
    <property type="term" value="F:RNA binding"/>
    <property type="evidence" value="ECO:0007669"/>
    <property type="project" value="UniProtKB-KW"/>
</dbReference>
<dbReference type="Proteomes" id="UP000597507">
    <property type="component" value="Unassembled WGS sequence"/>
</dbReference>
<evidence type="ECO:0000256" key="6">
    <source>
        <dbReference type="ARBA" id="ARBA00031720"/>
    </source>
</evidence>
<feature type="domain" description="CRISPR type III-associated protein" evidence="7">
    <location>
        <begin position="20"/>
        <end position="188"/>
    </location>
</feature>
<comment type="function">
    <text evidence="1">This subunit might be involved in maturation of a crRNA intermediate to its mature form.</text>
</comment>
<evidence type="ECO:0000259" key="7">
    <source>
        <dbReference type="Pfam" id="PF03787"/>
    </source>
</evidence>
<keyword evidence="4" id="KW-0694">RNA-binding</keyword>
<evidence type="ECO:0000256" key="2">
    <source>
        <dbReference type="ARBA" id="ARBA00006680"/>
    </source>
</evidence>
<dbReference type="GO" id="GO:0051607">
    <property type="term" value="P:defense response to virus"/>
    <property type="evidence" value="ECO:0007669"/>
    <property type="project" value="UniProtKB-KW"/>
</dbReference>
<dbReference type="Pfam" id="PF03787">
    <property type="entry name" value="RAMPs"/>
    <property type="match status" value="1"/>
</dbReference>
<dbReference type="InterPro" id="IPR005537">
    <property type="entry name" value="RAMP_III_fam"/>
</dbReference>
<name>A0A8J3E9Q2_9PROT</name>
<evidence type="ECO:0000256" key="1">
    <source>
        <dbReference type="ARBA" id="ARBA00003088"/>
    </source>
</evidence>
<dbReference type="PANTHER" id="PTHR38007:SF1">
    <property type="entry name" value="CRISPR SYSTEM CMS PROTEIN CSM5"/>
    <property type="match status" value="1"/>
</dbReference>
<evidence type="ECO:0000256" key="5">
    <source>
        <dbReference type="ARBA" id="ARBA00023118"/>
    </source>
</evidence>
<accession>A0A8J3E9Q2</accession>
<dbReference type="CDD" id="cd09726">
    <property type="entry name" value="RAMP_I_III"/>
    <property type="match status" value="1"/>
</dbReference>
<sequence>MNVHAGPPRALTRLTLRLVPLTPVHIGDGTEMRLDEYRLEGGALCRFDQAKAMRAMTPAQRSAFQRALDAGRLGEAAETLRRAGAGAILERIPISGRARNELQRAFADPALRSGQVRPFVRSGGRPCIPGSSIKGALRTALASAALPRDREPPGGWRHEAALSAAFGLDANRTETDPLRFLHVSDAFLPDGATLIDRVEVMDRKNPEAGKMQMHYERTRALTDGGEAPDFTVTIGIDGRAGEEGCVPRSDARFDPRLLLWRCRAFHVGLFNAEMKRFFQGTTMDQIQRKLLAHRDPVGRLPLGNTAWDPRFLLLRLGRFGHFESKSLEGVRRGHFPQAKNPADRIRPPNAWGLTRTITRDADSNPIPFGWVIGWVVREERP</sequence>
<comment type="caution">
    <text evidence="8">The sequence shown here is derived from an EMBL/GenBank/DDBJ whole genome shotgun (WGS) entry which is preliminary data.</text>
</comment>
<gene>
    <name evidence="8" type="ORF">GCM10010964_00060</name>
</gene>
<dbReference type="PANTHER" id="PTHR38007">
    <property type="entry name" value="CRISPR SYSTEM CMS PROTEIN CSM5"/>
    <property type="match status" value="1"/>
</dbReference>